<evidence type="ECO:0000313" key="2">
    <source>
        <dbReference type="EMBL" id="CDW31724.1"/>
    </source>
</evidence>
<sequence>GCHVDLWLLFFLNAHSALIFTIGHCLFSNIDIGRGGGINVYSKVYIPWSRHFSKGKKARGEGRNE</sequence>
<feature type="non-terminal residue" evidence="2">
    <location>
        <position position="65"/>
    </location>
</feature>
<keyword evidence="1" id="KW-1133">Transmembrane helix</keyword>
<protein>
    <submittedName>
        <fullName evidence="2">Uncharacterized protein</fullName>
    </submittedName>
</protein>
<feature type="transmembrane region" description="Helical" evidence="1">
    <location>
        <begin position="6"/>
        <end position="27"/>
    </location>
</feature>
<dbReference type="EMBL" id="HACA01014363">
    <property type="protein sequence ID" value="CDW31724.1"/>
    <property type="molecule type" value="Transcribed_RNA"/>
</dbReference>
<organism evidence="2">
    <name type="scientific">Lepeophtheirus salmonis</name>
    <name type="common">Salmon louse</name>
    <name type="synonym">Caligus salmonis</name>
    <dbReference type="NCBI Taxonomy" id="72036"/>
    <lineage>
        <taxon>Eukaryota</taxon>
        <taxon>Metazoa</taxon>
        <taxon>Ecdysozoa</taxon>
        <taxon>Arthropoda</taxon>
        <taxon>Crustacea</taxon>
        <taxon>Multicrustacea</taxon>
        <taxon>Hexanauplia</taxon>
        <taxon>Copepoda</taxon>
        <taxon>Siphonostomatoida</taxon>
        <taxon>Caligidae</taxon>
        <taxon>Lepeophtheirus</taxon>
    </lineage>
</organism>
<accession>A0A0K2U0B6</accession>
<keyword evidence="1" id="KW-0472">Membrane</keyword>
<proteinExistence type="predicted"/>
<feature type="non-terminal residue" evidence="2">
    <location>
        <position position="1"/>
    </location>
</feature>
<keyword evidence="1" id="KW-0812">Transmembrane</keyword>
<name>A0A0K2U0B6_LEPSM</name>
<reference evidence="2" key="1">
    <citation type="submission" date="2014-05" db="EMBL/GenBank/DDBJ databases">
        <authorList>
            <person name="Chronopoulou M."/>
        </authorList>
    </citation>
    <scope>NUCLEOTIDE SEQUENCE</scope>
    <source>
        <tissue evidence="2">Whole organism</tissue>
    </source>
</reference>
<dbReference type="AlphaFoldDB" id="A0A0K2U0B6"/>
<evidence type="ECO:0000256" key="1">
    <source>
        <dbReference type="SAM" id="Phobius"/>
    </source>
</evidence>